<sequence>MWVITVFEQKDVRVFEYTNKGEAIQALQRFDKNAVKNAVLSYTK</sequence>
<dbReference type="EMBL" id="CP026095">
    <property type="protein sequence ID" value="AZV40930.1"/>
    <property type="molecule type" value="Genomic_DNA"/>
</dbReference>
<dbReference type="KEGG" id="pasa:BAOM_0223"/>
<dbReference type="AlphaFoldDB" id="A0A3Q9RJU8"/>
<protein>
    <submittedName>
        <fullName evidence="1">Uncharacterized protein</fullName>
    </submittedName>
</protein>
<organism evidence="1 2">
    <name type="scientific">Peribacillus asahii</name>
    <dbReference type="NCBI Taxonomy" id="228899"/>
    <lineage>
        <taxon>Bacteria</taxon>
        <taxon>Bacillati</taxon>
        <taxon>Bacillota</taxon>
        <taxon>Bacilli</taxon>
        <taxon>Bacillales</taxon>
        <taxon>Bacillaceae</taxon>
        <taxon>Peribacillus</taxon>
    </lineage>
</organism>
<dbReference type="RefSeq" id="WP_257467548.1">
    <property type="nucleotide sequence ID" value="NZ_CP026095.1"/>
</dbReference>
<gene>
    <name evidence="1" type="ORF">BAOM_0223</name>
</gene>
<dbReference type="Proteomes" id="UP000283095">
    <property type="component" value="Chromosome"/>
</dbReference>
<accession>A0A3Q9RJU8</accession>
<evidence type="ECO:0000313" key="2">
    <source>
        <dbReference type="Proteomes" id="UP000283095"/>
    </source>
</evidence>
<reference evidence="1 2" key="1">
    <citation type="submission" date="2018-01" db="EMBL/GenBank/DDBJ databases">
        <title>Bacillus asahii Genome sequencing and assembly.</title>
        <authorList>
            <person name="Jiang H."/>
            <person name="Feng Y."/>
            <person name="Zhao F."/>
            <person name="Lin X."/>
        </authorList>
    </citation>
    <scope>NUCLEOTIDE SEQUENCE [LARGE SCALE GENOMIC DNA]</scope>
    <source>
        <strain evidence="1 2">OM18</strain>
    </source>
</reference>
<proteinExistence type="predicted"/>
<name>A0A3Q9RJU8_9BACI</name>
<evidence type="ECO:0000313" key="1">
    <source>
        <dbReference type="EMBL" id="AZV40930.1"/>
    </source>
</evidence>